<dbReference type="InterPro" id="IPR050534">
    <property type="entry name" value="Coronavir_polyprotein_1ab"/>
</dbReference>
<dbReference type="InterPro" id="IPR027417">
    <property type="entry name" value="P-loop_NTPase"/>
</dbReference>
<proteinExistence type="inferred from homology"/>
<evidence type="ECO:0000259" key="8">
    <source>
        <dbReference type="Pfam" id="PF13087"/>
    </source>
</evidence>
<evidence type="ECO:0000256" key="5">
    <source>
        <dbReference type="ARBA" id="ARBA00022840"/>
    </source>
</evidence>
<dbReference type="GO" id="GO:0043139">
    <property type="term" value="F:5'-3' DNA helicase activity"/>
    <property type="evidence" value="ECO:0007669"/>
    <property type="project" value="TreeGrafter"/>
</dbReference>
<name>A0A401XK65_9FLAO</name>
<dbReference type="PANTHER" id="PTHR43788">
    <property type="entry name" value="DNA2/NAM7 HELICASE FAMILY MEMBER"/>
    <property type="match status" value="1"/>
</dbReference>
<dbReference type="RefSeq" id="WP_124397437.1">
    <property type="nucleotide sequence ID" value="NZ_BHZE01000006.1"/>
</dbReference>
<keyword evidence="11" id="KW-1185">Reference proteome</keyword>
<dbReference type="SUPFAM" id="SSF52540">
    <property type="entry name" value="P-loop containing nucleoside triphosphate hydrolases"/>
    <property type="match status" value="2"/>
</dbReference>
<dbReference type="InterPro" id="IPR049468">
    <property type="entry name" value="Restrct_endonuc-II-like_dom"/>
</dbReference>
<reference evidence="10 11" key="1">
    <citation type="submission" date="2018-11" db="EMBL/GenBank/DDBJ databases">
        <title>Schleiferia aggregans sp. nov., a moderately thermophilic heterotrophic bacterium isolated from microbial mats at a terrestrial hot spring.</title>
        <authorList>
            <person name="Iino T."/>
            <person name="Ohkuma M."/>
            <person name="Haruta S."/>
        </authorList>
    </citation>
    <scope>NUCLEOTIDE SEQUENCE [LARGE SCALE GENOMIC DNA]</scope>
    <source>
        <strain evidence="10 11">LA</strain>
    </source>
</reference>
<evidence type="ECO:0000259" key="9">
    <source>
        <dbReference type="Pfam" id="PF18741"/>
    </source>
</evidence>
<dbReference type="PANTHER" id="PTHR43788:SF8">
    <property type="entry name" value="DNA-BINDING PROTEIN SMUBP-2"/>
    <property type="match status" value="1"/>
</dbReference>
<comment type="caution">
    <text evidence="10">The sequence shown here is derived from an EMBL/GenBank/DDBJ whole genome shotgun (WGS) entry which is preliminary data.</text>
</comment>
<keyword evidence="3" id="KW-0378">Hydrolase</keyword>
<gene>
    <name evidence="10" type="ORF">JCM31826_08560</name>
</gene>
<dbReference type="EMBL" id="BHZE01000006">
    <property type="protein sequence ID" value="GCD77374.1"/>
    <property type="molecule type" value="Genomic_DNA"/>
</dbReference>
<dbReference type="SUPFAM" id="SSF52980">
    <property type="entry name" value="Restriction endonuclease-like"/>
    <property type="match status" value="1"/>
</dbReference>
<feature type="coiled-coil region" evidence="6">
    <location>
        <begin position="139"/>
        <end position="166"/>
    </location>
</feature>
<evidence type="ECO:0000313" key="10">
    <source>
        <dbReference type="EMBL" id="GCD77374.1"/>
    </source>
</evidence>
<keyword evidence="10" id="KW-0413">Isomerase</keyword>
<organism evidence="10 11">
    <name type="scientific">Thermaurantimonas aggregans</name>
    <dbReference type="NCBI Taxonomy" id="2173829"/>
    <lineage>
        <taxon>Bacteria</taxon>
        <taxon>Pseudomonadati</taxon>
        <taxon>Bacteroidota</taxon>
        <taxon>Flavobacteriia</taxon>
        <taxon>Flavobacteriales</taxon>
        <taxon>Schleiferiaceae</taxon>
        <taxon>Thermaurantimonas</taxon>
    </lineage>
</organism>
<dbReference type="Pfam" id="PF18741">
    <property type="entry name" value="MTES_1575"/>
    <property type="match status" value="1"/>
</dbReference>
<evidence type="ECO:0000256" key="2">
    <source>
        <dbReference type="ARBA" id="ARBA00022741"/>
    </source>
</evidence>
<evidence type="ECO:0000259" key="7">
    <source>
        <dbReference type="Pfam" id="PF13086"/>
    </source>
</evidence>
<evidence type="ECO:0000256" key="4">
    <source>
        <dbReference type="ARBA" id="ARBA00022806"/>
    </source>
</evidence>
<dbReference type="Proteomes" id="UP000286715">
    <property type="component" value="Unassembled WGS sequence"/>
</dbReference>
<dbReference type="InterPro" id="IPR041677">
    <property type="entry name" value="DNA2/NAM7_AAA_11"/>
</dbReference>
<feature type="coiled-coil region" evidence="6">
    <location>
        <begin position="487"/>
        <end position="514"/>
    </location>
</feature>
<dbReference type="InterPro" id="IPR047187">
    <property type="entry name" value="SF1_C_Upf1"/>
</dbReference>
<sequence>MKKEKYLHLFNYLIEFSKLRSNPVRDIESSETQYPDKIWFADIPQYEIFDCITFPNYNQDADYWLKITKPKDEPIPPTFPKLSETLSEWIVKESLTDENGTPILRNSIIKNGKTISLADKPEIEAEFQSYLNNKWIDDLELYKKQLETYKVKLAEYEKQSKTYKHLFSIYNKAQRFGEEYELIVGVGLLHFQEDANSPLICRHILTSKAEITFEFSAKESFVKVSPSVENEIQIETDAILDLDKQFDSEVIIDAEKKVAEFLKEKNITDNPFDNQIKEAIQIFADRIRTDGQSKDDLAKSKEVAKKPTVYFAPALLLRKRNTRSFTALYEKIIENISTANDSIDIPSINDIIGYYQNPEELTIDSENESSDFGSLKDETIYFPKKYNDEQIEIIEKARRNNKVLVQGPPGTGKSHTIANLICHLLANGKKVLVTAYTKRALEVLKNQLPKDFQNLTVNLLSGDSSSIQDLEASVNAIIDQLSKITNLDNYKKEIEEKQKELSRIKEQKAKTKNEWLKVKEKTTRRQNINRIYEGTLLEIAVRIEKDLSAFTWFKDDITDLSKLDLLADIDNYYSLTRYYQSSDRNVFNYTIPQKEKLISLSELKEYRKIKNELEKYSSKDEHISITCTDYPELKKLLKSLHELFTKIENNNFPFKAKLISDYGNNLFIWKDKLSRTVNTLTELPDDKLKEFDRSVEIKYPSDKSLIQLKSDAEFLLKLISEGKKLRGLLSVFNNPLAPANVKQRKYFIQGVQVNGSDCDTEQEFKTVLADIKIKQDFEELKTIWEIEPSANYKFYSDKARFYRKLKEDTEGLINLLSEVNKIKSQIESISSVRIQGYEVSNIQTLIEEIDRNYLFAQARAFKSKINEANSYLSIQNMHPIASSIIETVANIDIEKYEQHLAQIDTLNLEKEKYMSYKNLQKNLFRHFPILVREILENSFDFANIGQLENAIYFKHAHAEIKKLLDEDYESILSVELLNLEREEEKLISTIASKKAWLSVLDRLNKNFLLRQHLQAWVQAIKKIGKTGTGKRALKFRKEAQHQMEKCKDSVPCWIMPLYKVAETINPEQGMYDYVIIDEASQLGADAIFLLYISKNIIIVGDDKQTSPEYVGVDANTMTPHIKRHLQNIPFANYYGTEFSFFDHAKRFCNGMIVLREHFRCMPEIIEFCNKHFYEPEGISLYPMKQYSENRLEPLKAVYCQGGYVEGTYQNITNKVEAEAIANKIAELIKDDNYKRKSFGVIVLQGNKQATIIENLIIKKIGEVEFKNRGIVCGNSASFQGDERDIMFLSLVTANKHNRAVLIKPEDERRFNVAVSRAKEQVWLFHSVLLEDLSNTNDLRYKLLDYFLNYKPQPIPPQKIIKRTLGTQPEPFESWFEVDVYNDIVANNYRVIPQYEVAKGRYRIDLVVLLSNGKKIAIECDGDKYHGAEQFTNDLMRQRVLERCGWQFFRVRGGEYYSNRKKALEPLWKLLGANDFQNEEPSIRKKYQFNEQ</sequence>
<dbReference type="Pfam" id="PF13087">
    <property type="entry name" value="AAA_12"/>
    <property type="match status" value="1"/>
</dbReference>
<keyword evidence="2" id="KW-0547">Nucleotide-binding</keyword>
<comment type="similarity">
    <text evidence="1">Belongs to the DNA2/NAM7 helicase family.</text>
</comment>
<dbReference type="CDD" id="cd18808">
    <property type="entry name" value="SF1_C_Upf1"/>
    <property type="match status" value="1"/>
</dbReference>
<keyword evidence="5" id="KW-0067">ATP-binding</keyword>
<dbReference type="Gene3D" id="3.40.960.10">
    <property type="entry name" value="VSR Endonuclease"/>
    <property type="match status" value="1"/>
</dbReference>
<evidence type="ECO:0000256" key="3">
    <source>
        <dbReference type="ARBA" id="ARBA00022801"/>
    </source>
</evidence>
<accession>A0A401XK65</accession>
<dbReference type="Gene3D" id="3.40.50.300">
    <property type="entry name" value="P-loop containing nucleotide triphosphate hydrolases"/>
    <property type="match status" value="3"/>
</dbReference>
<dbReference type="GO" id="GO:0005524">
    <property type="term" value="F:ATP binding"/>
    <property type="evidence" value="ECO:0007669"/>
    <property type="project" value="UniProtKB-KW"/>
</dbReference>
<dbReference type="InterPro" id="IPR041679">
    <property type="entry name" value="DNA2/NAM7-like_C"/>
</dbReference>
<evidence type="ECO:0000313" key="11">
    <source>
        <dbReference type="Proteomes" id="UP000286715"/>
    </source>
</evidence>
<dbReference type="InterPro" id="IPR011335">
    <property type="entry name" value="Restrct_endonuc-II-like"/>
</dbReference>
<protein>
    <submittedName>
        <fullName evidence="10">Disulfide isomerase</fullName>
    </submittedName>
</protein>
<evidence type="ECO:0000256" key="6">
    <source>
        <dbReference type="SAM" id="Coils"/>
    </source>
</evidence>
<feature type="domain" description="Restriction endonuclease type II-like" evidence="9">
    <location>
        <begin position="1375"/>
        <end position="1469"/>
    </location>
</feature>
<dbReference type="GO" id="GO:0016787">
    <property type="term" value="F:hydrolase activity"/>
    <property type="evidence" value="ECO:0007669"/>
    <property type="project" value="UniProtKB-KW"/>
</dbReference>
<feature type="domain" description="DNA2/NAM7 helicase-like C-terminal" evidence="8">
    <location>
        <begin position="1141"/>
        <end position="1323"/>
    </location>
</feature>
<evidence type="ECO:0000256" key="1">
    <source>
        <dbReference type="ARBA" id="ARBA00007913"/>
    </source>
</evidence>
<dbReference type="OrthoDB" id="9757917at2"/>
<feature type="domain" description="DNA2/NAM7 helicase helicase" evidence="7">
    <location>
        <begin position="385"/>
        <end position="525"/>
    </location>
</feature>
<keyword evidence="6" id="KW-0175">Coiled coil</keyword>
<dbReference type="Pfam" id="PF13086">
    <property type="entry name" value="AAA_11"/>
    <property type="match status" value="1"/>
</dbReference>
<keyword evidence="4" id="KW-0347">Helicase</keyword>